<reference evidence="1" key="2">
    <citation type="submission" date="2024-10" db="UniProtKB">
        <authorList>
            <consortium name="EnsemblProtists"/>
        </authorList>
    </citation>
    <scope>IDENTIFICATION</scope>
</reference>
<reference evidence="2" key="1">
    <citation type="journal article" date="2013" name="Nature">
        <title>Pan genome of the phytoplankton Emiliania underpins its global distribution.</title>
        <authorList>
            <person name="Read B.A."/>
            <person name="Kegel J."/>
            <person name="Klute M.J."/>
            <person name="Kuo A."/>
            <person name="Lefebvre S.C."/>
            <person name="Maumus F."/>
            <person name="Mayer C."/>
            <person name="Miller J."/>
            <person name="Monier A."/>
            <person name="Salamov A."/>
            <person name="Young J."/>
            <person name="Aguilar M."/>
            <person name="Claverie J.M."/>
            <person name="Frickenhaus S."/>
            <person name="Gonzalez K."/>
            <person name="Herman E.K."/>
            <person name="Lin Y.C."/>
            <person name="Napier J."/>
            <person name="Ogata H."/>
            <person name="Sarno A.F."/>
            <person name="Shmutz J."/>
            <person name="Schroeder D."/>
            <person name="de Vargas C."/>
            <person name="Verret F."/>
            <person name="von Dassow P."/>
            <person name="Valentin K."/>
            <person name="Van de Peer Y."/>
            <person name="Wheeler G."/>
            <person name="Dacks J.B."/>
            <person name="Delwiche C.F."/>
            <person name="Dyhrman S.T."/>
            <person name="Glockner G."/>
            <person name="John U."/>
            <person name="Richards T."/>
            <person name="Worden A.Z."/>
            <person name="Zhang X."/>
            <person name="Grigoriev I.V."/>
            <person name="Allen A.E."/>
            <person name="Bidle K."/>
            <person name="Borodovsky M."/>
            <person name="Bowler C."/>
            <person name="Brownlee C."/>
            <person name="Cock J.M."/>
            <person name="Elias M."/>
            <person name="Gladyshev V.N."/>
            <person name="Groth M."/>
            <person name="Guda C."/>
            <person name="Hadaegh A."/>
            <person name="Iglesias-Rodriguez M.D."/>
            <person name="Jenkins J."/>
            <person name="Jones B.M."/>
            <person name="Lawson T."/>
            <person name="Leese F."/>
            <person name="Lindquist E."/>
            <person name="Lobanov A."/>
            <person name="Lomsadze A."/>
            <person name="Malik S.B."/>
            <person name="Marsh M.E."/>
            <person name="Mackinder L."/>
            <person name="Mock T."/>
            <person name="Mueller-Roeber B."/>
            <person name="Pagarete A."/>
            <person name="Parker M."/>
            <person name="Probert I."/>
            <person name="Quesneville H."/>
            <person name="Raines C."/>
            <person name="Rensing S.A."/>
            <person name="Riano-Pachon D.M."/>
            <person name="Richier S."/>
            <person name="Rokitta S."/>
            <person name="Shiraiwa Y."/>
            <person name="Soanes D.M."/>
            <person name="van der Giezen M."/>
            <person name="Wahlund T.M."/>
            <person name="Williams B."/>
            <person name="Wilson W."/>
            <person name="Wolfe G."/>
            <person name="Wurch L.L."/>
        </authorList>
    </citation>
    <scope>NUCLEOTIDE SEQUENCE</scope>
</reference>
<dbReference type="PaxDb" id="2903-EOD34122"/>
<evidence type="ECO:0008006" key="3">
    <source>
        <dbReference type="Google" id="ProtNLM"/>
    </source>
</evidence>
<sequence>MFPTFPRPRAHSCWHRYSATTVGIQHSVADAAATLRLAVATASLHLAVAAASLRVALAAASLDLTVTAAAAIVERQLAIVERQIERQLAFVERQLERQLAIVERQLAIVERLAAAAAANGSLMHIIQRYALLEQRVDPAPLIAGWNRAVVALGLQGRRFGSAFALHTCSGVRLITSHHVLLDCGWDADSRPLIDVGVGASITYNSWPHRAEVLAHSPSPAGRRDAADHRAGYPKPFLDLAMLELVHGSLPSALEAGNDVQVGDQVVILGYGTQNYKHAAVQNTMYGSVACIERVDEKHGCRVIDIQGDILDGHSGGPIVSLRTRKVIAISVASHSVSQTGFVVGIDGLTCRVSNAVGGLHFGVPVTELATFFTALRFSPSF</sequence>
<name>A0A0D3KED7_EMIH1</name>
<dbReference type="KEGG" id="ehx:EMIHUDRAFT_111348"/>
<dbReference type="AlphaFoldDB" id="A0A0D3KED7"/>
<dbReference type="Gene3D" id="2.40.10.120">
    <property type="match status" value="1"/>
</dbReference>
<keyword evidence="2" id="KW-1185">Reference proteome</keyword>
<organism evidence="1 2">
    <name type="scientific">Emiliania huxleyi (strain CCMP1516)</name>
    <dbReference type="NCBI Taxonomy" id="280463"/>
    <lineage>
        <taxon>Eukaryota</taxon>
        <taxon>Haptista</taxon>
        <taxon>Haptophyta</taxon>
        <taxon>Prymnesiophyceae</taxon>
        <taxon>Isochrysidales</taxon>
        <taxon>Noelaerhabdaceae</taxon>
        <taxon>Emiliania</taxon>
    </lineage>
</organism>
<dbReference type="EnsemblProtists" id="EOD34122">
    <property type="protein sequence ID" value="EOD34122"/>
    <property type="gene ID" value="EMIHUDRAFT_111348"/>
</dbReference>
<proteinExistence type="predicted"/>
<protein>
    <recommendedName>
        <fullName evidence="3">Serine protease</fullName>
    </recommendedName>
</protein>
<dbReference type="RefSeq" id="XP_005786551.1">
    <property type="nucleotide sequence ID" value="XM_005786494.1"/>
</dbReference>
<accession>A0A0D3KED7</accession>
<evidence type="ECO:0000313" key="1">
    <source>
        <dbReference type="EnsemblProtists" id="EOD34122"/>
    </source>
</evidence>
<dbReference type="HOGENOM" id="CLU_726541_0_0_1"/>
<dbReference type="GeneID" id="17279392"/>
<dbReference type="Pfam" id="PF13365">
    <property type="entry name" value="Trypsin_2"/>
    <property type="match status" value="1"/>
</dbReference>
<dbReference type="InterPro" id="IPR009003">
    <property type="entry name" value="Peptidase_S1_PA"/>
</dbReference>
<dbReference type="Proteomes" id="UP000013827">
    <property type="component" value="Unassembled WGS sequence"/>
</dbReference>
<dbReference type="SUPFAM" id="SSF50494">
    <property type="entry name" value="Trypsin-like serine proteases"/>
    <property type="match status" value="1"/>
</dbReference>
<evidence type="ECO:0000313" key="2">
    <source>
        <dbReference type="Proteomes" id="UP000013827"/>
    </source>
</evidence>